<dbReference type="InterPro" id="IPR045518">
    <property type="entry name" value="2EXR"/>
</dbReference>
<proteinExistence type="predicted"/>
<evidence type="ECO:0000259" key="2">
    <source>
        <dbReference type="Pfam" id="PF20150"/>
    </source>
</evidence>
<feature type="region of interest" description="Disordered" evidence="1">
    <location>
        <begin position="186"/>
        <end position="215"/>
    </location>
</feature>
<accession>A0A8H7WG61</accession>
<feature type="compositionally biased region" description="Acidic residues" evidence="1">
    <location>
        <begin position="193"/>
        <end position="209"/>
    </location>
</feature>
<dbReference type="AlphaFoldDB" id="A0A8H7WG61"/>
<evidence type="ECO:0000313" key="4">
    <source>
        <dbReference type="Proteomes" id="UP000664132"/>
    </source>
</evidence>
<dbReference type="PANTHER" id="PTHR35910">
    <property type="entry name" value="2EXR DOMAIN-CONTAINING PROTEIN"/>
    <property type="match status" value="1"/>
</dbReference>
<sequence>MAAIFAQEGAAQRMFTKFADLPAEIRCLIWRKASPSRPRVIQVAYQAEKEIWRACVDSCGGLPPIIPVCREARKEALKPYTRLLETWVDFEEDTIFISDPMFNIRVPRSKFMDAAYLNSIKRIAFTEDVYFGMKLLYESSPQLVDSQGAIVRKMNGLSHFTLVLMEDGAGFDEDSDEAEFEYFDEASPASGLDPEDDHDKEAEQEDGTDHEEQNHQENDILDDEEGLAELDQVQDENAVPDAETDDAMMNEEHWLSIQENLAMERLCKGYFRHVGDIHFVSAMHSPDYWDSWYTYLEQVNSDFDEQIFEDPSWSRPLIAIVEVKYGLHYIGQEPAIEWTYGPMPEEGSSSEDSSEHSH</sequence>
<feature type="domain" description="2EXR" evidence="2">
    <location>
        <begin position="15"/>
        <end position="95"/>
    </location>
</feature>
<keyword evidence="4" id="KW-1185">Reference proteome</keyword>
<dbReference type="Pfam" id="PF20150">
    <property type="entry name" value="2EXR"/>
    <property type="match status" value="1"/>
</dbReference>
<name>A0A8H7WG61_9HELO</name>
<gene>
    <name evidence="3" type="ORF">IFR04_002695</name>
</gene>
<evidence type="ECO:0000313" key="3">
    <source>
        <dbReference type="EMBL" id="KAG4424141.1"/>
    </source>
</evidence>
<dbReference type="EMBL" id="JAFJYH010000024">
    <property type="protein sequence ID" value="KAG4424141.1"/>
    <property type="molecule type" value="Genomic_DNA"/>
</dbReference>
<evidence type="ECO:0000256" key="1">
    <source>
        <dbReference type="SAM" id="MobiDB-lite"/>
    </source>
</evidence>
<organism evidence="3 4">
    <name type="scientific">Cadophora malorum</name>
    <dbReference type="NCBI Taxonomy" id="108018"/>
    <lineage>
        <taxon>Eukaryota</taxon>
        <taxon>Fungi</taxon>
        <taxon>Dikarya</taxon>
        <taxon>Ascomycota</taxon>
        <taxon>Pezizomycotina</taxon>
        <taxon>Leotiomycetes</taxon>
        <taxon>Helotiales</taxon>
        <taxon>Ploettnerulaceae</taxon>
        <taxon>Cadophora</taxon>
    </lineage>
</organism>
<comment type="caution">
    <text evidence="3">The sequence shown here is derived from an EMBL/GenBank/DDBJ whole genome shotgun (WGS) entry which is preliminary data.</text>
</comment>
<dbReference type="OrthoDB" id="3540486at2759"/>
<dbReference type="Proteomes" id="UP000664132">
    <property type="component" value="Unassembled WGS sequence"/>
</dbReference>
<reference evidence="3" key="1">
    <citation type="submission" date="2021-02" db="EMBL/GenBank/DDBJ databases">
        <title>Genome sequence Cadophora malorum strain M34.</title>
        <authorList>
            <person name="Stefanovic E."/>
            <person name="Vu D."/>
            <person name="Scully C."/>
            <person name="Dijksterhuis J."/>
            <person name="Roader J."/>
            <person name="Houbraken J."/>
        </authorList>
    </citation>
    <scope>NUCLEOTIDE SEQUENCE</scope>
    <source>
        <strain evidence="3">M34</strain>
    </source>
</reference>
<protein>
    <recommendedName>
        <fullName evidence="2">2EXR domain-containing protein</fullName>
    </recommendedName>
</protein>
<dbReference type="PANTHER" id="PTHR35910:SF6">
    <property type="entry name" value="2EXR DOMAIN-CONTAINING PROTEIN"/>
    <property type="match status" value="1"/>
</dbReference>